<protein>
    <submittedName>
        <fullName evidence="2">Uncharacterized protein</fullName>
    </submittedName>
</protein>
<gene>
    <name evidence="2" type="ORF">KC19_12G151700</name>
</gene>
<proteinExistence type="predicted"/>
<organism evidence="2 3">
    <name type="scientific">Ceratodon purpureus</name>
    <name type="common">Fire moss</name>
    <name type="synonym">Dicranum purpureum</name>
    <dbReference type="NCBI Taxonomy" id="3225"/>
    <lineage>
        <taxon>Eukaryota</taxon>
        <taxon>Viridiplantae</taxon>
        <taxon>Streptophyta</taxon>
        <taxon>Embryophyta</taxon>
        <taxon>Bryophyta</taxon>
        <taxon>Bryophytina</taxon>
        <taxon>Bryopsida</taxon>
        <taxon>Dicranidae</taxon>
        <taxon>Pseudoditrichales</taxon>
        <taxon>Ditrichaceae</taxon>
        <taxon>Ceratodon</taxon>
    </lineage>
</organism>
<evidence type="ECO:0000256" key="1">
    <source>
        <dbReference type="SAM" id="MobiDB-lite"/>
    </source>
</evidence>
<name>A0A8T0G7A8_CERPU</name>
<comment type="caution">
    <text evidence="2">The sequence shown here is derived from an EMBL/GenBank/DDBJ whole genome shotgun (WGS) entry which is preliminary data.</text>
</comment>
<evidence type="ECO:0000313" key="3">
    <source>
        <dbReference type="Proteomes" id="UP000822688"/>
    </source>
</evidence>
<evidence type="ECO:0000313" key="2">
    <source>
        <dbReference type="EMBL" id="KAG0555196.1"/>
    </source>
</evidence>
<keyword evidence="3" id="KW-1185">Reference proteome</keyword>
<sequence>MSRRILILPSSPNSAFPWLSYHIPHLTVPCLPPLLPIPSSPPSPSSPLPQLGASSSLHNSTLSRHKLHTTSDTTSDTTLHSSGTALHSSDLLTSLVKTRLCSLFRT</sequence>
<feature type="region of interest" description="Disordered" evidence="1">
    <location>
        <begin position="34"/>
        <end position="84"/>
    </location>
</feature>
<dbReference type="Proteomes" id="UP000822688">
    <property type="component" value="Chromosome 12"/>
</dbReference>
<feature type="compositionally biased region" description="Low complexity" evidence="1">
    <location>
        <begin position="48"/>
        <end position="57"/>
    </location>
</feature>
<feature type="compositionally biased region" description="Pro residues" evidence="1">
    <location>
        <begin position="34"/>
        <end position="47"/>
    </location>
</feature>
<dbReference type="AlphaFoldDB" id="A0A8T0G7A8"/>
<dbReference type="EMBL" id="CM026433">
    <property type="protein sequence ID" value="KAG0555196.1"/>
    <property type="molecule type" value="Genomic_DNA"/>
</dbReference>
<accession>A0A8T0G7A8</accession>
<feature type="compositionally biased region" description="Low complexity" evidence="1">
    <location>
        <begin position="70"/>
        <end position="82"/>
    </location>
</feature>
<reference evidence="2" key="1">
    <citation type="submission" date="2020-06" db="EMBL/GenBank/DDBJ databases">
        <title>WGS assembly of Ceratodon purpureus strain R40.</title>
        <authorList>
            <person name="Carey S.B."/>
            <person name="Jenkins J."/>
            <person name="Shu S."/>
            <person name="Lovell J.T."/>
            <person name="Sreedasyam A."/>
            <person name="Maumus F."/>
            <person name="Tiley G.P."/>
            <person name="Fernandez-Pozo N."/>
            <person name="Barry K."/>
            <person name="Chen C."/>
            <person name="Wang M."/>
            <person name="Lipzen A."/>
            <person name="Daum C."/>
            <person name="Saski C.A."/>
            <person name="Payton A.C."/>
            <person name="Mcbreen J.C."/>
            <person name="Conrad R.E."/>
            <person name="Kollar L.M."/>
            <person name="Olsson S."/>
            <person name="Huttunen S."/>
            <person name="Landis J.B."/>
            <person name="Wickett N.J."/>
            <person name="Johnson M.G."/>
            <person name="Rensing S.A."/>
            <person name="Grimwood J."/>
            <person name="Schmutz J."/>
            <person name="Mcdaniel S.F."/>
        </authorList>
    </citation>
    <scope>NUCLEOTIDE SEQUENCE</scope>
    <source>
        <strain evidence="2">R40</strain>
    </source>
</reference>